<organism evidence="1 2">
    <name type="scientific">Pararobbsia silviterrae</name>
    <dbReference type="NCBI Taxonomy" id="1792498"/>
    <lineage>
        <taxon>Bacteria</taxon>
        <taxon>Pseudomonadati</taxon>
        <taxon>Pseudomonadota</taxon>
        <taxon>Betaproteobacteria</taxon>
        <taxon>Burkholderiales</taxon>
        <taxon>Burkholderiaceae</taxon>
        <taxon>Pararobbsia</taxon>
    </lineage>
</organism>
<reference evidence="1 2" key="1">
    <citation type="submission" date="2018-10" db="EMBL/GenBank/DDBJ databases">
        <title>Robbsia sp. DHC34, isolated from soil.</title>
        <authorList>
            <person name="Gao Z.-H."/>
            <person name="Qiu L.-H."/>
        </authorList>
    </citation>
    <scope>NUCLEOTIDE SEQUENCE [LARGE SCALE GENOMIC DNA]</scope>
    <source>
        <strain evidence="1 2">DHC34</strain>
    </source>
</reference>
<dbReference type="InterPro" id="IPR014915">
    <property type="entry name" value="Phage_TLS_TfmB"/>
</dbReference>
<name>A0A494X6C3_9BURK</name>
<proteinExistence type="predicted"/>
<dbReference type="Proteomes" id="UP000270342">
    <property type="component" value="Unassembled WGS sequence"/>
</dbReference>
<keyword evidence="2" id="KW-1185">Reference proteome</keyword>
<dbReference type="EMBL" id="RBZU01000024">
    <property type="protein sequence ID" value="RKP43796.1"/>
    <property type="molecule type" value="Genomic_DNA"/>
</dbReference>
<protein>
    <recommendedName>
        <fullName evidence="3">DUF1799 domain-containing protein</fullName>
    </recommendedName>
</protein>
<gene>
    <name evidence="1" type="ORF">D7S86_28415</name>
</gene>
<sequence>MAKYSRRPGTACPVHFRESRSALRDHSGAECGPQRFPQSLPRGRAKKLIGAARRWAGGDVDMRIDSGVVDALAAFGASQFDIGRANALRVDGAYEVYPENWRVVQLFLALSTQWRMTALSTMADARLIQTGFDYAAVEPVMRLTGIKCRHRAALFKDLQVMEDAVLEVVLRTND</sequence>
<comment type="caution">
    <text evidence="1">The sequence shown here is derived from an EMBL/GenBank/DDBJ whole genome shotgun (WGS) entry which is preliminary data.</text>
</comment>
<dbReference type="Pfam" id="PF08809">
    <property type="entry name" value="DUF1799"/>
    <property type="match status" value="1"/>
</dbReference>
<dbReference type="AlphaFoldDB" id="A0A494X6C3"/>
<evidence type="ECO:0008006" key="3">
    <source>
        <dbReference type="Google" id="ProtNLM"/>
    </source>
</evidence>
<accession>A0A494X6C3</accession>
<evidence type="ECO:0000313" key="2">
    <source>
        <dbReference type="Proteomes" id="UP000270342"/>
    </source>
</evidence>
<evidence type="ECO:0000313" key="1">
    <source>
        <dbReference type="EMBL" id="RKP43796.1"/>
    </source>
</evidence>